<organism evidence="6 7">
    <name type="scientific">Gouania willdenowi</name>
    <name type="common">Blunt-snouted clingfish</name>
    <name type="synonym">Lepadogaster willdenowi</name>
    <dbReference type="NCBI Taxonomy" id="441366"/>
    <lineage>
        <taxon>Eukaryota</taxon>
        <taxon>Metazoa</taxon>
        <taxon>Chordata</taxon>
        <taxon>Craniata</taxon>
        <taxon>Vertebrata</taxon>
        <taxon>Euteleostomi</taxon>
        <taxon>Actinopterygii</taxon>
        <taxon>Neopterygii</taxon>
        <taxon>Teleostei</taxon>
        <taxon>Neoteleostei</taxon>
        <taxon>Acanthomorphata</taxon>
        <taxon>Ovalentaria</taxon>
        <taxon>Blenniimorphae</taxon>
        <taxon>Blenniiformes</taxon>
        <taxon>Gobiesocoidei</taxon>
        <taxon>Gobiesocidae</taxon>
        <taxon>Gobiesocinae</taxon>
        <taxon>Gouania</taxon>
    </lineage>
</organism>
<evidence type="ECO:0000313" key="7">
    <source>
        <dbReference type="Proteomes" id="UP000694680"/>
    </source>
</evidence>
<evidence type="ECO:0000313" key="6">
    <source>
        <dbReference type="Ensembl" id="ENSGWIP00000054093.1"/>
    </source>
</evidence>
<dbReference type="InterPro" id="IPR015510">
    <property type="entry name" value="PGRP"/>
</dbReference>
<dbReference type="CDD" id="cd06583">
    <property type="entry name" value="PGRP"/>
    <property type="match status" value="1"/>
</dbReference>
<feature type="domain" description="Peptidoglycan recognition protein family" evidence="5">
    <location>
        <begin position="251"/>
        <end position="397"/>
    </location>
</feature>
<feature type="chain" id="PRO_5034475418" evidence="3">
    <location>
        <begin position="22"/>
        <end position="418"/>
    </location>
</feature>
<dbReference type="GO" id="GO:0002376">
    <property type="term" value="P:immune system process"/>
    <property type="evidence" value="ECO:0007669"/>
    <property type="project" value="UniProtKB-KW"/>
</dbReference>
<reference evidence="6" key="2">
    <citation type="submission" date="2025-08" db="UniProtKB">
        <authorList>
            <consortium name="Ensembl"/>
        </authorList>
    </citation>
    <scope>IDENTIFICATION</scope>
</reference>
<dbReference type="PANTHER" id="PTHR11022">
    <property type="entry name" value="PEPTIDOGLYCAN RECOGNITION PROTEIN"/>
    <property type="match status" value="1"/>
</dbReference>
<dbReference type="GO" id="GO:0008270">
    <property type="term" value="F:zinc ion binding"/>
    <property type="evidence" value="ECO:0007669"/>
    <property type="project" value="InterPro"/>
</dbReference>
<proteinExistence type="inferred from homology"/>
<dbReference type="Ensembl" id="ENSGWIT00000058306.1">
    <property type="protein sequence ID" value="ENSGWIP00000054093.1"/>
    <property type="gene ID" value="ENSGWIG00000025908.1"/>
</dbReference>
<keyword evidence="2" id="KW-0391">Immunity</keyword>
<feature type="signal peptide" evidence="3">
    <location>
        <begin position="1"/>
        <end position="21"/>
    </location>
</feature>
<evidence type="ECO:0000256" key="2">
    <source>
        <dbReference type="ARBA" id="ARBA00022859"/>
    </source>
</evidence>
<reference evidence="6" key="1">
    <citation type="submission" date="2020-06" db="EMBL/GenBank/DDBJ databases">
        <authorList>
            <consortium name="Wellcome Sanger Institute Data Sharing"/>
        </authorList>
    </citation>
    <scope>NUCLEOTIDE SEQUENCE [LARGE SCALE GENOMIC DNA]</scope>
</reference>
<dbReference type="FunFam" id="3.40.80.10:FF:000001">
    <property type="entry name" value="Peptidoglycan recognition protein 1"/>
    <property type="match status" value="1"/>
</dbReference>
<dbReference type="Gene3D" id="3.40.80.10">
    <property type="entry name" value="Peptidoglycan recognition protein-like"/>
    <property type="match status" value="1"/>
</dbReference>
<dbReference type="SMART" id="SM00701">
    <property type="entry name" value="PGRP"/>
    <property type="match status" value="1"/>
</dbReference>
<name>A0A8C5I188_GOUWI</name>
<reference evidence="6" key="3">
    <citation type="submission" date="2025-09" db="UniProtKB">
        <authorList>
            <consortium name="Ensembl"/>
        </authorList>
    </citation>
    <scope>IDENTIFICATION</scope>
</reference>
<gene>
    <name evidence="6" type="primary">LOC114456197</name>
</gene>
<sequence>LIKFNLIKCLCVLSGVHSCKMDSFIQAVKQIEDSEPNLSPLALVRSLRRSAGLDDEMTIYFLGASYNLSDAVVLINASSISFFHKAIHHMVTDAGEERGVVLTPDGTTVALAPLLLGIESGLKARAEGTPAVGLFPLTLGRILGLSFFRLQNVQPCHRLGPNGCWDNMEHPKVFRLARAATLATDALINGGMDGVILGSRLSNLSASEQPPALSEILKGYYVFSQHEGRSLNVLRHPVSPKRRELSRANCPQVISRCQWGAQPFRGTPIPLSLPLPFLYIHHTENPSEPCLTFEKCASDMRAIQRYHQDERGWSDIGYSFVIGSEGHIFEGRGWEIQGRHTKGHNSIGYGVSVIGNYNSTLPSVEAMDLIRHRFYQCAVDGGGLMANFTLHGHRQVVATDCPGDAFFEEIKTWEHFRD</sequence>
<protein>
    <submittedName>
        <fullName evidence="6">N-acetylmuramoyl-L-alanine amidase-like</fullName>
    </submittedName>
</protein>
<dbReference type="InterPro" id="IPR006619">
    <property type="entry name" value="PGRP_domain_met/bac"/>
</dbReference>
<dbReference type="SUPFAM" id="SSF55846">
    <property type="entry name" value="N-acetylmuramoyl-L-alanine amidase-like"/>
    <property type="match status" value="1"/>
</dbReference>
<feature type="domain" description="N-acetylmuramoyl-L-alanine amidase" evidence="4">
    <location>
        <begin position="261"/>
        <end position="403"/>
    </location>
</feature>
<dbReference type="SMART" id="SM00644">
    <property type="entry name" value="Ami_2"/>
    <property type="match status" value="1"/>
</dbReference>
<dbReference type="Pfam" id="PF01510">
    <property type="entry name" value="Amidase_2"/>
    <property type="match status" value="1"/>
</dbReference>
<dbReference type="InterPro" id="IPR002502">
    <property type="entry name" value="Amidase_domain"/>
</dbReference>
<dbReference type="GO" id="GO:0009253">
    <property type="term" value="P:peptidoglycan catabolic process"/>
    <property type="evidence" value="ECO:0007669"/>
    <property type="project" value="InterPro"/>
</dbReference>
<accession>A0A8C5I188</accession>
<dbReference type="InterPro" id="IPR036505">
    <property type="entry name" value="Amidase/PGRP_sf"/>
</dbReference>
<evidence type="ECO:0000259" key="4">
    <source>
        <dbReference type="SMART" id="SM00644"/>
    </source>
</evidence>
<keyword evidence="3" id="KW-0732">Signal</keyword>
<dbReference type="AlphaFoldDB" id="A0A8C5I188"/>
<evidence type="ECO:0000259" key="5">
    <source>
        <dbReference type="SMART" id="SM00701"/>
    </source>
</evidence>
<comment type="similarity">
    <text evidence="1">Belongs to the N-acetylmuramoyl-L-alanine amidase 2 family.</text>
</comment>
<evidence type="ECO:0000256" key="1">
    <source>
        <dbReference type="ARBA" id="ARBA00007553"/>
    </source>
</evidence>
<dbReference type="PANTHER" id="PTHR11022:SF66">
    <property type="entry name" value="N-ACETYLMURAMOYL-L-ALANINE AMIDASE"/>
    <property type="match status" value="1"/>
</dbReference>
<evidence type="ECO:0000256" key="3">
    <source>
        <dbReference type="SAM" id="SignalP"/>
    </source>
</evidence>
<dbReference type="GO" id="GO:0008745">
    <property type="term" value="F:N-acetylmuramoyl-L-alanine amidase activity"/>
    <property type="evidence" value="ECO:0007669"/>
    <property type="project" value="InterPro"/>
</dbReference>
<keyword evidence="7" id="KW-1185">Reference proteome</keyword>
<dbReference type="Proteomes" id="UP000694680">
    <property type="component" value="Chromosome 1"/>
</dbReference>